<name>A0AAX3SGQ0_9BURK</name>
<dbReference type="Pfam" id="PF10649">
    <property type="entry name" value="DUF2478"/>
    <property type="match status" value="1"/>
</dbReference>
<protein>
    <submittedName>
        <fullName evidence="1">DUF2478 domain-containing protein</fullName>
    </submittedName>
</protein>
<evidence type="ECO:0000313" key="1">
    <source>
        <dbReference type="EMBL" id="WFF79232.1"/>
    </source>
</evidence>
<dbReference type="AlphaFoldDB" id="A0AAX3SGQ0"/>
<organism evidence="1 2">
    <name type="scientific">Delftia tsuruhatensis</name>
    <dbReference type="NCBI Taxonomy" id="180282"/>
    <lineage>
        <taxon>Bacteria</taxon>
        <taxon>Pseudomonadati</taxon>
        <taxon>Pseudomonadota</taxon>
        <taxon>Betaproteobacteria</taxon>
        <taxon>Burkholderiales</taxon>
        <taxon>Comamonadaceae</taxon>
        <taxon>Delftia</taxon>
    </lineage>
</organism>
<dbReference type="Gene3D" id="3.40.50.300">
    <property type="entry name" value="P-loop containing nucleotide triphosphate hydrolases"/>
    <property type="match status" value="1"/>
</dbReference>
<sequence>MIRINLHAMNPPFTTLPLAALVHPDDEHAMELLLERVARRLQGAGWRVGGLVHRQDRYANGNKRMQLFDLRSDRQFELSQDLGCASRACSLNPQALAQASAVLRQALDDGVDLVVINRFGIVEASGQGFAAEFAAFVEAGTPVLTAVAARHLEDWRRYTGRLHAELAADEVQIEQWCQAQLERRGCASPIP</sequence>
<proteinExistence type="predicted"/>
<gene>
    <name evidence="1" type="ORF">PYR84_20085</name>
</gene>
<dbReference type="EMBL" id="CP120956">
    <property type="protein sequence ID" value="WFF79232.1"/>
    <property type="molecule type" value="Genomic_DNA"/>
</dbReference>
<reference evidence="1" key="1">
    <citation type="submission" date="2023-03" db="EMBL/GenBank/DDBJ databases">
        <title>Synergistic degradation of erythromycin by symbiotic bacteria Ery-6A and Ery-6B and application in simulated water remediation.</title>
        <authorList>
            <person name="Xu S."/>
        </authorList>
    </citation>
    <scope>NUCLEOTIDE SEQUENCE</scope>
    <source>
        <strain evidence="1">Ery-6A</strain>
    </source>
</reference>
<dbReference type="InterPro" id="IPR027417">
    <property type="entry name" value="P-loop_NTPase"/>
</dbReference>
<dbReference type="Proteomes" id="UP001219066">
    <property type="component" value="Chromosome"/>
</dbReference>
<dbReference type="InterPro" id="IPR018912">
    <property type="entry name" value="DUF2478"/>
</dbReference>
<evidence type="ECO:0000313" key="2">
    <source>
        <dbReference type="Proteomes" id="UP001219066"/>
    </source>
</evidence>
<accession>A0AAX3SGQ0</accession>